<keyword evidence="3" id="KW-1185">Reference proteome</keyword>
<sequence>MLGGYLGGGRPSFHPKLMTKIVIYVSPQRIYPSRQIAEAVRENTPLHVACRSAAARRKRICSSLPKVSIEDGWLSLVHNLLKRATLSQKAKCGRSGASL</sequence>
<reference evidence="3" key="1">
    <citation type="journal article" date="2019" name="Int. J. Syst. Evol. Microbiol.">
        <title>The Global Catalogue of Microorganisms (GCM) 10K type strain sequencing project: providing services to taxonomists for standard genome sequencing and annotation.</title>
        <authorList>
            <consortium name="The Broad Institute Genomics Platform"/>
            <consortium name="The Broad Institute Genome Sequencing Center for Infectious Disease"/>
            <person name="Wu L."/>
            <person name="Ma J."/>
        </authorList>
    </citation>
    <scope>NUCLEOTIDE SEQUENCE [LARGE SCALE GENOMIC DNA]</scope>
    <source>
        <strain evidence="3">TISTR 1827</strain>
    </source>
</reference>
<organism evidence="2 3">
    <name type="scientific">Paenibacillus thailandensis</name>
    <dbReference type="NCBI Taxonomy" id="393250"/>
    <lineage>
        <taxon>Bacteria</taxon>
        <taxon>Bacillati</taxon>
        <taxon>Bacillota</taxon>
        <taxon>Bacilli</taxon>
        <taxon>Bacillales</taxon>
        <taxon>Paenibacillaceae</taxon>
        <taxon>Paenibacillus</taxon>
    </lineage>
</organism>
<accession>A0ABW5QY76</accession>
<proteinExistence type="predicted"/>
<evidence type="ECO:0000313" key="3">
    <source>
        <dbReference type="Proteomes" id="UP001597493"/>
    </source>
</evidence>
<dbReference type="RefSeq" id="WP_379274333.1">
    <property type="nucleotide sequence ID" value="NZ_JBHUGT010000043.1"/>
</dbReference>
<dbReference type="Pfam" id="PF05598">
    <property type="entry name" value="DUF772"/>
    <property type="match status" value="1"/>
</dbReference>
<gene>
    <name evidence="2" type="ORF">ACFSW5_14530</name>
</gene>
<name>A0ABW5QY76_9BACL</name>
<evidence type="ECO:0000313" key="2">
    <source>
        <dbReference type="EMBL" id="MFD2661468.1"/>
    </source>
</evidence>
<comment type="caution">
    <text evidence="2">The sequence shown here is derived from an EMBL/GenBank/DDBJ whole genome shotgun (WGS) entry which is preliminary data.</text>
</comment>
<dbReference type="InterPro" id="IPR008490">
    <property type="entry name" value="Transposase_InsH_N"/>
</dbReference>
<dbReference type="Proteomes" id="UP001597493">
    <property type="component" value="Unassembled WGS sequence"/>
</dbReference>
<protein>
    <submittedName>
        <fullName evidence="2">Transposase</fullName>
    </submittedName>
</protein>
<dbReference type="EMBL" id="JBHUMY010000013">
    <property type="protein sequence ID" value="MFD2661468.1"/>
    <property type="molecule type" value="Genomic_DNA"/>
</dbReference>
<feature type="domain" description="Transposase InsH N-terminal" evidence="1">
    <location>
        <begin position="7"/>
        <end position="51"/>
    </location>
</feature>
<evidence type="ECO:0000259" key="1">
    <source>
        <dbReference type="Pfam" id="PF05598"/>
    </source>
</evidence>